<evidence type="ECO:0000313" key="10">
    <source>
        <dbReference type="EMBL" id="KIL00468.1"/>
    </source>
</evidence>
<evidence type="ECO:0000256" key="7">
    <source>
        <dbReference type="ARBA" id="ARBA00023242"/>
    </source>
</evidence>
<evidence type="ECO:0000256" key="3">
    <source>
        <dbReference type="ARBA" id="ARBA00022553"/>
    </source>
</evidence>
<dbReference type="InterPro" id="IPR019194">
    <property type="entry name" value="Tscrpt_elong_fac_Eaf_N"/>
</dbReference>
<dbReference type="PANTHER" id="PTHR15970:SF2">
    <property type="entry name" value="ELL-ASSOCIATED FACTOR EAF"/>
    <property type="match status" value="1"/>
</dbReference>
<keyword evidence="5" id="KW-0010">Activator</keyword>
<dbReference type="GO" id="GO:0003711">
    <property type="term" value="F:transcription elongation factor activity"/>
    <property type="evidence" value="ECO:0007669"/>
    <property type="project" value="TreeGrafter"/>
</dbReference>
<organism evidence="10 11">
    <name type="scientific">Paxillus rubicundulus Ve08.2h10</name>
    <dbReference type="NCBI Taxonomy" id="930991"/>
    <lineage>
        <taxon>Eukaryota</taxon>
        <taxon>Fungi</taxon>
        <taxon>Dikarya</taxon>
        <taxon>Basidiomycota</taxon>
        <taxon>Agaricomycotina</taxon>
        <taxon>Agaricomycetes</taxon>
        <taxon>Agaricomycetidae</taxon>
        <taxon>Boletales</taxon>
        <taxon>Paxilineae</taxon>
        <taxon>Paxillaceae</taxon>
        <taxon>Paxillus</taxon>
    </lineage>
</organism>
<feature type="compositionally biased region" description="Acidic residues" evidence="8">
    <location>
        <begin position="389"/>
        <end position="403"/>
    </location>
</feature>
<evidence type="ECO:0000256" key="1">
    <source>
        <dbReference type="ARBA" id="ARBA00004123"/>
    </source>
</evidence>
<protein>
    <recommendedName>
        <fullName evidence="9">Transcription elongation factor Eaf N-terminal domain-containing protein</fullName>
    </recommendedName>
</protein>
<feature type="compositionally biased region" description="Acidic residues" evidence="8">
    <location>
        <begin position="331"/>
        <end position="358"/>
    </location>
</feature>
<dbReference type="PANTHER" id="PTHR15970">
    <property type="entry name" value="ELL-ASSOCIATED FACTOR EAF"/>
    <property type="match status" value="1"/>
</dbReference>
<evidence type="ECO:0000259" key="9">
    <source>
        <dbReference type="Pfam" id="PF09816"/>
    </source>
</evidence>
<dbReference type="Pfam" id="PF09816">
    <property type="entry name" value="EAF"/>
    <property type="match status" value="1"/>
</dbReference>
<evidence type="ECO:0000313" key="11">
    <source>
        <dbReference type="Proteomes" id="UP000054538"/>
    </source>
</evidence>
<evidence type="ECO:0000256" key="8">
    <source>
        <dbReference type="SAM" id="MobiDB-lite"/>
    </source>
</evidence>
<reference evidence="11" key="2">
    <citation type="submission" date="2015-01" db="EMBL/GenBank/DDBJ databases">
        <title>Evolutionary Origins and Diversification of the Mycorrhizal Mutualists.</title>
        <authorList>
            <consortium name="DOE Joint Genome Institute"/>
            <consortium name="Mycorrhizal Genomics Consortium"/>
            <person name="Kohler A."/>
            <person name="Kuo A."/>
            <person name="Nagy L.G."/>
            <person name="Floudas D."/>
            <person name="Copeland A."/>
            <person name="Barry K.W."/>
            <person name="Cichocki N."/>
            <person name="Veneault-Fourrey C."/>
            <person name="LaButti K."/>
            <person name="Lindquist E.A."/>
            <person name="Lipzen A."/>
            <person name="Lundell T."/>
            <person name="Morin E."/>
            <person name="Murat C."/>
            <person name="Riley R."/>
            <person name="Ohm R."/>
            <person name="Sun H."/>
            <person name="Tunlid A."/>
            <person name="Henrissat B."/>
            <person name="Grigoriev I.V."/>
            <person name="Hibbett D.S."/>
            <person name="Martin F."/>
        </authorList>
    </citation>
    <scope>NUCLEOTIDE SEQUENCE [LARGE SCALE GENOMIC DNA]</scope>
    <source>
        <strain evidence="11">Ve08.2h10</strain>
    </source>
</reference>
<comment type="similarity">
    <text evidence="2">Belongs to the EAF family.</text>
</comment>
<evidence type="ECO:0000256" key="2">
    <source>
        <dbReference type="ARBA" id="ARBA00007798"/>
    </source>
</evidence>
<name>A0A0D0DNJ7_9AGAM</name>
<feature type="compositionally biased region" description="Basic and acidic residues" evidence="8">
    <location>
        <begin position="61"/>
        <end position="74"/>
    </location>
</feature>
<evidence type="ECO:0000256" key="4">
    <source>
        <dbReference type="ARBA" id="ARBA00023015"/>
    </source>
</evidence>
<dbReference type="InterPro" id="IPR027093">
    <property type="entry name" value="EAF_fam"/>
</dbReference>
<feature type="domain" description="Transcription elongation factor Eaf N-terminal" evidence="9">
    <location>
        <begin position="30"/>
        <end position="132"/>
    </location>
</feature>
<feature type="compositionally biased region" description="Acidic residues" evidence="8">
    <location>
        <begin position="197"/>
        <end position="207"/>
    </location>
</feature>
<keyword evidence="11" id="KW-1185">Reference proteome</keyword>
<feature type="region of interest" description="Disordered" evidence="8">
    <location>
        <begin position="61"/>
        <end position="90"/>
    </location>
</feature>
<keyword evidence="7" id="KW-0539">Nucleus</keyword>
<dbReference type="GO" id="GO:0032783">
    <property type="term" value="C:super elongation complex"/>
    <property type="evidence" value="ECO:0007669"/>
    <property type="project" value="InterPro"/>
</dbReference>
<dbReference type="OrthoDB" id="125903at2759"/>
<dbReference type="HOGENOM" id="CLU_017136_0_0_1"/>
<sequence>MASANTQWLPVTGRYQADIGTSLGRALKARKGIAPSKRANNFPERDFYSFRYNFKPESIDPDRPGSIEVKRGKESTSVTVERPSAQAGESHLFKGTEQPVKEYDCVLIYDEELGTFTLEKIDSFMSFSYDRKVQTSTSTIPRDIASSIVPTRRPVDDGIDLQKELERDLLGLEDADGEPEDDFVQVLATVTSARKEEEEEEEEEEEMPIASTKPPPPPKAKPPRTLPQKKHDSLPKPKLKGKEVSRAMRETDTRGLVDSDLEEVLDFGFPARPTKRRTPSPPATKPPATQLALPDASTSIVLPSSRPPPPAKEDSDSEDDWDAVVGGDPPADNDTEEIDLDAFEQEMEQQLEGSDEDILAAAMSPEPAATHAHGRPMSLNQFAGGQLSPDEDSTSSSEESDDD</sequence>
<keyword evidence="3" id="KW-0597">Phosphoprotein</keyword>
<feature type="region of interest" description="Disordered" evidence="8">
    <location>
        <begin position="193"/>
        <end position="403"/>
    </location>
</feature>
<dbReference type="GO" id="GO:0006368">
    <property type="term" value="P:transcription elongation by RNA polymerase II"/>
    <property type="evidence" value="ECO:0007669"/>
    <property type="project" value="InterPro"/>
</dbReference>
<evidence type="ECO:0000256" key="6">
    <source>
        <dbReference type="ARBA" id="ARBA00023163"/>
    </source>
</evidence>
<evidence type="ECO:0000256" key="5">
    <source>
        <dbReference type="ARBA" id="ARBA00023159"/>
    </source>
</evidence>
<dbReference type="STRING" id="930991.A0A0D0DNJ7"/>
<dbReference type="InParanoid" id="A0A0D0DNJ7"/>
<gene>
    <name evidence="10" type="ORF">PAXRUDRAFT_29799</name>
</gene>
<dbReference type="EMBL" id="KN824833">
    <property type="protein sequence ID" value="KIL00468.1"/>
    <property type="molecule type" value="Genomic_DNA"/>
</dbReference>
<dbReference type="Proteomes" id="UP000054538">
    <property type="component" value="Unassembled WGS sequence"/>
</dbReference>
<keyword evidence="6" id="KW-0804">Transcription</keyword>
<keyword evidence="4" id="KW-0805">Transcription regulation</keyword>
<proteinExistence type="inferred from homology"/>
<dbReference type="AlphaFoldDB" id="A0A0D0DNJ7"/>
<reference evidence="10 11" key="1">
    <citation type="submission" date="2014-04" db="EMBL/GenBank/DDBJ databases">
        <authorList>
            <consortium name="DOE Joint Genome Institute"/>
            <person name="Kuo A."/>
            <person name="Kohler A."/>
            <person name="Jargeat P."/>
            <person name="Nagy L.G."/>
            <person name="Floudas D."/>
            <person name="Copeland A."/>
            <person name="Barry K.W."/>
            <person name="Cichocki N."/>
            <person name="Veneault-Fourrey C."/>
            <person name="LaButti K."/>
            <person name="Lindquist E.A."/>
            <person name="Lipzen A."/>
            <person name="Lundell T."/>
            <person name="Morin E."/>
            <person name="Murat C."/>
            <person name="Sun H."/>
            <person name="Tunlid A."/>
            <person name="Henrissat B."/>
            <person name="Grigoriev I.V."/>
            <person name="Hibbett D.S."/>
            <person name="Martin F."/>
            <person name="Nordberg H.P."/>
            <person name="Cantor M.N."/>
            <person name="Hua S.X."/>
        </authorList>
    </citation>
    <scope>NUCLEOTIDE SEQUENCE [LARGE SCALE GENOMIC DNA]</scope>
    <source>
        <strain evidence="10 11">Ve08.2h10</strain>
    </source>
</reference>
<comment type="subcellular location">
    <subcellularLocation>
        <location evidence="1">Nucleus</location>
    </subcellularLocation>
</comment>
<accession>A0A0D0DNJ7</accession>
<feature type="compositionally biased region" description="Basic and acidic residues" evidence="8">
    <location>
        <begin position="229"/>
        <end position="257"/>
    </location>
</feature>